<dbReference type="EMBL" id="KN716205">
    <property type="protein sequence ID" value="KJH50450.1"/>
    <property type="molecule type" value="Genomic_DNA"/>
</dbReference>
<sequence length="215" mass="24292">MVGTNPVIDFVSLRRSFILLKKSNQMVGTNPVIDNSAENISDPVKGKGMDDNEIVLDLEANHVYDTSTVEHEIEQATECERVKDADRTSIEVTAGLYNPNNQNNDEANNVSVHVENNAEEIHTNKSEAEQLVLDKQNTKSINTTKKADEMKTASYQMVCDRGTQYIGRRAQQESREIKEELSLHRRLIETASRNRCKCEAIRDDPKLKTKVCTLL</sequence>
<protein>
    <submittedName>
        <fullName evidence="1">Uncharacterized protein</fullName>
    </submittedName>
</protein>
<proteinExistence type="predicted"/>
<dbReference type="Proteomes" id="UP000053766">
    <property type="component" value="Unassembled WGS sequence"/>
</dbReference>
<keyword evidence="2" id="KW-1185">Reference proteome</keyword>
<evidence type="ECO:0000313" key="1">
    <source>
        <dbReference type="EMBL" id="KJH50450.1"/>
    </source>
</evidence>
<reference evidence="2" key="2">
    <citation type="journal article" date="2016" name="Sci. Rep.">
        <title>Dictyocaulus viviparus genome, variome and transcriptome elucidate lungworm biology and support future intervention.</title>
        <authorList>
            <person name="McNulty S.N."/>
            <person name="Strube C."/>
            <person name="Rosa B.A."/>
            <person name="Martin J.C."/>
            <person name="Tyagi R."/>
            <person name="Choi Y.J."/>
            <person name="Wang Q."/>
            <person name="Hallsworth Pepin K."/>
            <person name="Zhang X."/>
            <person name="Ozersky P."/>
            <person name="Wilson R.K."/>
            <person name="Sternberg P.W."/>
            <person name="Gasser R.B."/>
            <person name="Mitreva M."/>
        </authorList>
    </citation>
    <scope>NUCLEOTIDE SEQUENCE [LARGE SCALE GENOMIC DNA]</scope>
    <source>
        <strain evidence="2">HannoverDv2000</strain>
    </source>
</reference>
<organism evidence="1 2">
    <name type="scientific">Dictyocaulus viviparus</name>
    <name type="common">Bovine lungworm</name>
    <dbReference type="NCBI Taxonomy" id="29172"/>
    <lineage>
        <taxon>Eukaryota</taxon>
        <taxon>Metazoa</taxon>
        <taxon>Ecdysozoa</taxon>
        <taxon>Nematoda</taxon>
        <taxon>Chromadorea</taxon>
        <taxon>Rhabditida</taxon>
        <taxon>Rhabditina</taxon>
        <taxon>Rhabditomorpha</taxon>
        <taxon>Strongyloidea</taxon>
        <taxon>Metastrongylidae</taxon>
        <taxon>Dictyocaulus</taxon>
    </lineage>
</organism>
<accession>A0A0D8Y185</accession>
<evidence type="ECO:0000313" key="2">
    <source>
        <dbReference type="Proteomes" id="UP000053766"/>
    </source>
</evidence>
<dbReference type="AlphaFoldDB" id="A0A0D8Y185"/>
<gene>
    <name evidence="1" type="ORF">DICVIV_03380</name>
</gene>
<reference evidence="1 2" key="1">
    <citation type="submission" date="2013-11" db="EMBL/GenBank/DDBJ databases">
        <title>Draft genome of the bovine lungworm Dictyocaulus viviparus.</title>
        <authorList>
            <person name="Mitreva M."/>
        </authorList>
    </citation>
    <scope>NUCLEOTIDE SEQUENCE [LARGE SCALE GENOMIC DNA]</scope>
    <source>
        <strain evidence="1 2">HannoverDv2000</strain>
    </source>
</reference>
<name>A0A0D8Y185_DICVI</name>